<evidence type="ECO:0000256" key="2">
    <source>
        <dbReference type="SAM" id="Phobius"/>
    </source>
</evidence>
<feature type="region of interest" description="Disordered" evidence="1">
    <location>
        <begin position="112"/>
        <end position="132"/>
    </location>
</feature>
<keyword evidence="2" id="KW-0812">Transmembrane</keyword>
<accession>A0A7J8ZIU0</accession>
<dbReference type="InterPro" id="IPR040274">
    <property type="entry name" value="CLE27/CLE43"/>
</dbReference>
<dbReference type="PANTHER" id="PTHR37184">
    <property type="entry name" value="CLAVATA3/ESR (CLE)-RELATED PROTEIN 27"/>
    <property type="match status" value="1"/>
</dbReference>
<proteinExistence type="predicted"/>
<evidence type="ECO:0000256" key="1">
    <source>
        <dbReference type="SAM" id="MobiDB-lite"/>
    </source>
</evidence>
<keyword evidence="2" id="KW-1133">Transmembrane helix</keyword>
<evidence type="ECO:0000313" key="3">
    <source>
        <dbReference type="EMBL" id="MBA0711688.1"/>
    </source>
</evidence>
<feature type="transmembrane region" description="Helical" evidence="2">
    <location>
        <begin position="53"/>
        <end position="71"/>
    </location>
</feature>
<dbReference type="PANTHER" id="PTHR37184:SF2">
    <property type="entry name" value="CLAVATA3_ESR (CLE)-RELATED PROTEIN 43"/>
    <property type="match status" value="1"/>
</dbReference>
<sequence>KQFLVVVRFRKEWVFFNFSPNSFSRKLRKRRGGGIHVYVDFCMGMWFFSSRRVLNSSMVVMLIISVLQIWICSDCRAGAIRVFPGNEMRKMIERQELFQTYFNGTSFSFKGSDKGFEDSKRRVPSCPDPLHN</sequence>
<dbReference type="AlphaFoldDB" id="A0A7J8ZIU0"/>
<name>A0A7J8ZIU0_9ROSI</name>
<organism evidence="3 4">
    <name type="scientific">Gossypium laxum</name>
    <dbReference type="NCBI Taxonomy" id="34288"/>
    <lineage>
        <taxon>Eukaryota</taxon>
        <taxon>Viridiplantae</taxon>
        <taxon>Streptophyta</taxon>
        <taxon>Embryophyta</taxon>
        <taxon>Tracheophyta</taxon>
        <taxon>Spermatophyta</taxon>
        <taxon>Magnoliopsida</taxon>
        <taxon>eudicotyledons</taxon>
        <taxon>Gunneridae</taxon>
        <taxon>Pentapetalae</taxon>
        <taxon>rosids</taxon>
        <taxon>malvids</taxon>
        <taxon>Malvales</taxon>
        <taxon>Malvaceae</taxon>
        <taxon>Malvoideae</taxon>
        <taxon>Gossypium</taxon>
    </lineage>
</organism>
<keyword evidence="2" id="KW-0472">Membrane</keyword>
<dbReference type="Proteomes" id="UP000593574">
    <property type="component" value="Unassembled WGS sequence"/>
</dbReference>
<keyword evidence="4" id="KW-1185">Reference proteome</keyword>
<reference evidence="3 4" key="1">
    <citation type="journal article" date="2019" name="Genome Biol. Evol.">
        <title>Insights into the evolution of the New World diploid cottons (Gossypium, subgenus Houzingenia) based on genome sequencing.</title>
        <authorList>
            <person name="Grover C.E."/>
            <person name="Arick M.A. 2nd"/>
            <person name="Thrash A."/>
            <person name="Conover J.L."/>
            <person name="Sanders W.S."/>
            <person name="Peterson D.G."/>
            <person name="Frelichowski J.E."/>
            <person name="Scheffler J.A."/>
            <person name="Scheffler B.E."/>
            <person name="Wendel J.F."/>
        </authorList>
    </citation>
    <scope>NUCLEOTIDE SEQUENCE [LARGE SCALE GENOMIC DNA]</scope>
    <source>
        <strain evidence="3">4</strain>
        <tissue evidence="3">Leaf</tissue>
    </source>
</reference>
<comment type="caution">
    <text evidence="3">The sequence shown here is derived from an EMBL/GenBank/DDBJ whole genome shotgun (WGS) entry which is preliminary data.</text>
</comment>
<evidence type="ECO:0000313" key="4">
    <source>
        <dbReference type="Proteomes" id="UP000593574"/>
    </source>
</evidence>
<gene>
    <name evidence="3" type="ORF">Golax_010843</name>
</gene>
<protein>
    <submittedName>
        <fullName evidence="3">Uncharacterized protein</fullName>
    </submittedName>
</protein>
<feature type="compositionally biased region" description="Basic and acidic residues" evidence="1">
    <location>
        <begin position="112"/>
        <end position="121"/>
    </location>
</feature>
<dbReference type="EMBL" id="JABEZV010000005">
    <property type="protein sequence ID" value="MBA0711688.1"/>
    <property type="molecule type" value="Genomic_DNA"/>
</dbReference>
<feature type="non-terminal residue" evidence="3">
    <location>
        <position position="1"/>
    </location>
</feature>